<dbReference type="Proteomes" id="UP000677913">
    <property type="component" value="Unassembled WGS sequence"/>
</dbReference>
<dbReference type="PANTHER" id="PTHR43236:SF2">
    <property type="entry name" value="BLL0069 PROTEIN"/>
    <property type="match status" value="1"/>
</dbReference>
<dbReference type="RefSeq" id="WP_211469765.1">
    <property type="nucleotide sequence ID" value="NZ_JAGSXH010000082.1"/>
</dbReference>
<feature type="domain" description="IrrE N-terminal-like" evidence="1">
    <location>
        <begin position="399"/>
        <end position="499"/>
    </location>
</feature>
<accession>A0A8J8BCS0</accession>
<proteinExistence type="predicted"/>
<dbReference type="InterPro" id="IPR052345">
    <property type="entry name" value="Rad_response_metalloprotease"/>
</dbReference>
<dbReference type="InterPro" id="IPR010359">
    <property type="entry name" value="IrrE_HExxH"/>
</dbReference>
<dbReference type="AlphaFoldDB" id="A0A8J8BCS0"/>
<sequence>MAWSSWEMQAGDPATFAFKLAFLQNPHDNDRSSPEENASWGSFAIWAQGENLCSHFELGERIDACHWYMVPLIEWLIENWDPLLHEERLKLSNAGTTAAQAMAKSRMPPLTLKETDEFEWLDSWATWWRRHSIRASRQGGMFPDLYIRRYRDQVEISTGAESLPGIPEDHYFLAPDRSYFVCPQQVSEALFTVLRAAIQELRRRMPDSARFVTLETSVELLENSERRNSRMAWLAGYGESLSDYLAISRQVDDALASVEQDVRDSLISFRRSTALVIDGSSYAKLLYGAISPDTTLDDVVNLTRELVGNYVFNASEWLDRLLLELDDSEVSKLAPGEQGSRLGEQACEILGTDSNTRVDIRAILEDLGILITDLELSDPHLRAISVFGPNQRPHIYCNTGFTNLKGGHKEPVNRFTLAHELCHLLLDKELGDELAVASGPWAPAAIEQRANAFAAAFLMPTWVLRDQVAALTAPLDTPNSILRIARNLDVSASSLVDRLLNLGELTFDDRIRLRYLC</sequence>
<dbReference type="Pfam" id="PF06114">
    <property type="entry name" value="Peptidase_M78"/>
    <property type="match status" value="1"/>
</dbReference>
<gene>
    <name evidence="2" type="ORF">KGA66_20315</name>
</gene>
<keyword evidence="3" id="KW-1185">Reference proteome</keyword>
<evidence type="ECO:0000313" key="2">
    <source>
        <dbReference type="EMBL" id="MBS2965407.1"/>
    </source>
</evidence>
<name>A0A8J8BCS0_9ACTN</name>
<reference evidence="2" key="1">
    <citation type="submission" date="2021-04" db="EMBL/GenBank/DDBJ databases">
        <title>Genome based classification of Actinospica acidithermotolerans sp. nov., an actinobacterium isolated from an Indonesian hot spring.</title>
        <authorList>
            <person name="Kusuma A.B."/>
            <person name="Putra K.E."/>
            <person name="Nafisah S."/>
            <person name="Loh J."/>
            <person name="Nouioui I."/>
            <person name="Goodfellow M."/>
        </authorList>
    </citation>
    <scope>NUCLEOTIDE SEQUENCE</scope>
    <source>
        <strain evidence="2">DSM 45618</strain>
    </source>
</reference>
<protein>
    <submittedName>
        <fullName evidence="2">ImmA/IrrE family metallo-endopeptidase</fullName>
    </submittedName>
</protein>
<dbReference type="EMBL" id="JAGSXH010000082">
    <property type="protein sequence ID" value="MBS2965407.1"/>
    <property type="molecule type" value="Genomic_DNA"/>
</dbReference>
<comment type="caution">
    <text evidence="2">The sequence shown here is derived from an EMBL/GenBank/DDBJ whole genome shotgun (WGS) entry which is preliminary data.</text>
</comment>
<evidence type="ECO:0000313" key="3">
    <source>
        <dbReference type="Proteomes" id="UP000677913"/>
    </source>
</evidence>
<dbReference type="Gene3D" id="1.10.10.2910">
    <property type="match status" value="1"/>
</dbReference>
<organism evidence="2 3">
    <name type="scientific">Actinocrinis puniceicyclus</name>
    <dbReference type="NCBI Taxonomy" id="977794"/>
    <lineage>
        <taxon>Bacteria</taxon>
        <taxon>Bacillati</taxon>
        <taxon>Actinomycetota</taxon>
        <taxon>Actinomycetes</taxon>
        <taxon>Catenulisporales</taxon>
        <taxon>Actinospicaceae</taxon>
        <taxon>Actinocrinis</taxon>
    </lineage>
</organism>
<dbReference type="PANTHER" id="PTHR43236">
    <property type="entry name" value="ANTITOXIN HIGA1"/>
    <property type="match status" value="1"/>
</dbReference>
<evidence type="ECO:0000259" key="1">
    <source>
        <dbReference type="Pfam" id="PF06114"/>
    </source>
</evidence>